<name>A0A1J5SQQ3_9ZZZZ</name>
<keyword evidence="3 6" id="KW-0812">Transmembrane</keyword>
<dbReference type="AlphaFoldDB" id="A0A1J5SQQ3"/>
<feature type="transmembrane region" description="Helical" evidence="6">
    <location>
        <begin position="150"/>
        <end position="171"/>
    </location>
</feature>
<keyword evidence="4 6" id="KW-1133">Transmembrane helix</keyword>
<protein>
    <submittedName>
        <fullName evidence="7">Ferrous iron permease EfeU</fullName>
    </submittedName>
</protein>
<evidence type="ECO:0000256" key="3">
    <source>
        <dbReference type="ARBA" id="ARBA00022692"/>
    </source>
</evidence>
<gene>
    <name evidence="7" type="primary">efeU_3</name>
    <name evidence="7" type="ORF">GALL_75620</name>
</gene>
<feature type="transmembrane region" description="Helical" evidence="6">
    <location>
        <begin position="68"/>
        <end position="87"/>
    </location>
</feature>
<keyword evidence="5 6" id="KW-0472">Membrane</keyword>
<dbReference type="Pfam" id="PF03239">
    <property type="entry name" value="FTR1"/>
    <property type="match status" value="1"/>
</dbReference>
<evidence type="ECO:0000313" key="7">
    <source>
        <dbReference type="EMBL" id="OIR10791.1"/>
    </source>
</evidence>
<reference evidence="7" key="1">
    <citation type="submission" date="2016-10" db="EMBL/GenBank/DDBJ databases">
        <title>Sequence of Gallionella enrichment culture.</title>
        <authorList>
            <person name="Poehlein A."/>
            <person name="Muehling M."/>
            <person name="Daniel R."/>
        </authorList>
    </citation>
    <scope>NUCLEOTIDE SEQUENCE</scope>
</reference>
<dbReference type="PANTHER" id="PTHR31632">
    <property type="entry name" value="IRON TRANSPORTER FTH1"/>
    <property type="match status" value="1"/>
</dbReference>
<dbReference type="GO" id="GO:0015093">
    <property type="term" value="F:ferrous iron transmembrane transporter activity"/>
    <property type="evidence" value="ECO:0007669"/>
    <property type="project" value="TreeGrafter"/>
</dbReference>
<feature type="transmembrane region" description="Helical" evidence="6">
    <location>
        <begin position="178"/>
        <end position="200"/>
    </location>
</feature>
<dbReference type="InterPro" id="IPR004923">
    <property type="entry name" value="FTR1/Fip1/EfeU"/>
</dbReference>
<dbReference type="GO" id="GO:0033573">
    <property type="term" value="C:high-affinity iron permease complex"/>
    <property type="evidence" value="ECO:0007669"/>
    <property type="project" value="InterPro"/>
</dbReference>
<comment type="caution">
    <text evidence="7">The sequence shown here is derived from an EMBL/GenBank/DDBJ whole genome shotgun (WGS) entry which is preliminary data.</text>
</comment>
<comment type="subcellular location">
    <subcellularLocation>
        <location evidence="1">Membrane</location>
        <topology evidence="1">Multi-pass membrane protein</topology>
    </subcellularLocation>
</comment>
<evidence type="ECO:0000256" key="4">
    <source>
        <dbReference type="ARBA" id="ARBA00022989"/>
    </source>
</evidence>
<feature type="transmembrane region" description="Helical" evidence="6">
    <location>
        <begin position="246"/>
        <end position="264"/>
    </location>
</feature>
<dbReference type="PANTHER" id="PTHR31632:SF2">
    <property type="entry name" value="PLASMA MEMBRANE IRON PERMEASE"/>
    <property type="match status" value="1"/>
</dbReference>
<organism evidence="7">
    <name type="scientific">mine drainage metagenome</name>
    <dbReference type="NCBI Taxonomy" id="410659"/>
    <lineage>
        <taxon>unclassified sequences</taxon>
        <taxon>metagenomes</taxon>
        <taxon>ecological metagenomes</taxon>
    </lineage>
</organism>
<feature type="transmembrane region" description="Helical" evidence="6">
    <location>
        <begin position="35"/>
        <end position="56"/>
    </location>
</feature>
<evidence type="ECO:0000256" key="6">
    <source>
        <dbReference type="SAM" id="Phobius"/>
    </source>
</evidence>
<dbReference type="EMBL" id="MLJW01000022">
    <property type="protein sequence ID" value="OIR10791.1"/>
    <property type="molecule type" value="Genomic_DNA"/>
</dbReference>
<evidence type="ECO:0000256" key="5">
    <source>
        <dbReference type="ARBA" id="ARBA00023136"/>
    </source>
</evidence>
<accession>A0A1J5SQQ3</accession>
<feature type="transmembrane region" description="Helical" evidence="6">
    <location>
        <begin position="113"/>
        <end position="138"/>
    </location>
</feature>
<sequence length="278" mass="29047">MLATAIIMFREVLEAALIIAIVLGASRGIAGRGRWIAGGIALGLIGASVVAILANVASSEFSGNGQAILNAVILLSAVAMLTWHNVWMSSNARQFSTDVKEIGSAVQSGQRPLAALMVITLVAVMREGSEAVLFLWAIATSGEQSLNMVLGGFGGLVAGIIAGLLLYLGLLRIPVRHFFSVTSWLILLLAAGLAAQAAAFLNQVGVLPALGNGLWNTSNILSQSSLLGQMLHILVGYIARPSGIEVVFYVGTFLTILTLMRISGKKRSEQVKAAENPG</sequence>
<comment type="similarity">
    <text evidence="2">Belongs to the oxidase-dependent Fe transporter (OFeT) (TC 9.A.10.1) family.</text>
</comment>
<evidence type="ECO:0000256" key="2">
    <source>
        <dbReference type="ARBA" id="ARBA00008333"/>
    </source>
</evidence>
<proteinExistence type="inferred from homology"/>
<evidence type="ECO:0000256" key="1">
    <source>
        <dbReference type="ARBA" id="ARBA00004141"/>
    </source>
</evidence>